<gene>
    <name evidence="19" type="ORF">EZJ58_5650</name>
</gene>
<dbReference type="Pfam" id="PF02706">
    <property type="entry name" value="Wzz"/>
    <property type="match status" value="1"/>
</dbReference>
<evidence type="ECO:0000256" key="8">
    <source>
        <dbReference type="ARBA" id="ARBA00022777"/>
    </source>
</evidence>
<feature type="domain" description="AAA" evidence="17">
    <location>
        <begin position="527"/>
        <end position="653"/>
    </location>
</feature>
<keyword evidence="20" id="KW-1185">Reference proteome</keyword>
<dbReference type="Gene3D" id="3.40.50.300">
    <property type="entry name" value="P-loop containing nucleotide triphosphate hydrolases"/>
    <property type="match status" value="1"/>
</dbReference>
<dbReference type="InterPro" id="IPR050445">
    <property type="entry name" value="Bact_polysacc_biosynth/exp"/>
</dbReference>
<dbReference type="GO" id="GO:0005524">
    <property type="term" value="F:ATP binding"/>
    <property type="evidence" value="ECO:0007669"/>
    <property type="project" value="UniProtKB-KW"/>
</dbReference>
<comment type="similarity">
    <text evidence="2">Belongs to the etk/wzc family.</text>
</comment>
<dbReference type="CDD" id="cd05387">
    <property type="entry name" value="BY-kinase"/>
    <property type="match status" value="1"/>
</dbReference>
<dbReference type="Pfam" id="PF13807">
    <property type="entry name" value="GNVR"/>
    <property type="match status" value="1"/>
</dbReference>
<accession>A0A4R1NI58</accession>
<keyword evidence="11 15" id="KW-0472">Membrane</keyword>
<dbReference type="InterPro" id="IPR027417">
    <property type="entry name" value="P-loop_NTPase"/>
</dbReference>
<dbReference type="GO" id="GO:0042802">
    <property type="term" value="F:identical protein binding"/>
    <property type="evidence" value="ECO:0007669"/>
    <property type="project" value="UniProtKB-ARBA"/>
</dbReference>
<organism evidence="19 20">
    <name type="scientific">Sodalis ligni</name>
    <dbReference type="NCBI Taxonomy" id="2697027"/>
    <lineage>
        <taxon>Bacteria</taxon>
        <taxon>Pseudomonadati</taxon>
        <taxon>Pseudomonadota</taxon>
        <taxon>Gammaproteobacteria</taxon>
        <taxon>Enterobacterales</taxon>
        <taxon>Bruguierivoracaceae</taxon>
        <taxon>Sodalis</taxon>
    </lineage>
</organism>
<dbReference type="InterPro" id="IPR005702">
    <property type="entry name" value="Wzc-like_C"/>
</dbReference>
<dbReference type="OrthoDB" id="9775724at2"/>
<comment type="catalytic activity">
    <reaction evidence="13">
        <text>L-tyrosyl-[protein] + ATP = O-phospho-L-tyrosyl-[protein] + ADP + H(+)</text>
        <dbReference type="Rhea" id="RHEA:10596"/>
        <dbReference type="Rhea" id="RHEA-COMP:10136"/>
        <dbReference type="Rhea" id="RHEA-COMP:20101"/>
        <dbReference type="ChEBI" id="CHEBI:15378"/>
        <dbReference type="ChEBI" id="CHEBI:30616"/>
        <dbReference type="ChEBI" id="CHEBI:46858"/>
        <dbReference type="ChEBI" id="CHEBI:61978"/>
        <dbReference type="ChEBI" id="CHEBI:456216"/>
    </reaction>
</comment>
<evidence type="ECO:0000313" key="20">
    <source>
        <dbReference type="Proteomes" id="UP000294555"/>
    </source>
</evidence>
<evidence type="ECO:0000256" key="9">
    <source>
        <dbReference type="ARBA" id="ARBA00022840"/>
    </source>
</evidence>
<dbReference type="NCBIfam" id="TIGR01007">
    <property type="entry name" value="eps_fam"/>
    <property type="match status" value="1"/>
</dbReference>
<evidence type="ECO:0000259" key="18">
    <source>
        <dbReference type="Pfam" id="PF13807"/>
    </source>
</evidence>
<evidence type="ECO:0000256" key="5">
    <source>
        <dbReference type="ARBA" id="ARBA00022679"/>
    </source>
</evidence>
<evidence type="ECO:0000256" key="7">
    <source>
        <dbReference type="ARBA" id="ARBA00022741"/>
    </source>
</evidence>
<keyword evidence="6 15" id="KW-0812">Transmembrane</keyword>
<feature type="transmembrane region" description="Helical" evidence="15">
    <location>
        <begin position="425"/>
        <end position="445"/>
    </location>
</feature>
<keyword evidence="5" id="KW-0808">Transferase</keyword>
<dbReference type="SUPFAM" id="SSF52540">
    <property type="entry name" value="P-loop containing nucleoside triphosphate hydrolases"/>
    <property type="match status" value="1"/>
</dbReference>
<dbReference type="InterPro" id="IPR025669">
    <property type="entry name" value="AAA_dom"/>
</dbReference>
<name>A0A4R1NI58_9GAMM</name>
<feature type="domain" description="Tyrosine-protein kinase G-rich" evidence="18">
    <location>
        <begin position="367"/>
        <end position="447"/>
    </location>
</feature>
<dbReference type="PANTHER" id="PTHR32309">
    <property type="entry name" value="TYROSINE-PROTEIN KINASE"/>
    <property type="match status" value="1"/>
</dbReference>
<evidence type="ECO:0000259" key="16">
    <source>
        <dbReference type="Pfam" id="PF02706"/>
    </source>
</evidence>
<dbReference type="EMBL" id="SJOI01000001">
    <property type="protein sequence ID" value="TCL07332.1"/>
    <property type="molecule type" value="Genomic_DNA"/>
</dbReference>
<feature type="transmembrane region" description="Helical" evidence="15">
    <location>
        <begin position="32"/>
        <end position="51"/>
    </location>
</feature>
<evidence type="ECO:0000256" key="2">
    <source>
        <dbReference type="ARBA" id="ARBA00008883"/>
    </source>
</evidence>
<evidence type="ECO:0000256" key="14">
    <source>
        <dbReference type="SAM" id="Coils"/>
    </source>
</evidence>
<dbReference type="InterPro" id="IPR032807">
    <property type="entry name" value="GNVR"/>
</dbReference>
<dbReference type="Proteomes" id="UP000294555">
    <property type="component" value="Unassembled WGS sequence"/>
</dbReference>
<sequence>MIEQNKTLLPLVEKNDEIDFRHLLGSLIDNRWFILSVTALFAIIGILYVMAATPVYQANAMVQVEQSGGGSILNDLSQVLPQGNSESATEIELIQSRMILGETVEQLNLDIQVSKNYFPYIGKLWESITGKDNSKISVTKLTVPSNLLGKPFILKIIDDNKYSLWQDDSLILNGTKGTVAEGNGLSLLVNDWSASPDTSFTVVKQSPLSATNELLSNLVVADKGQSTGVLGLVLNGTDPVLIKKTLDGICNNYLLQNVGRKSEEAAKSLDFLNKELPRIKTNLDDAENKLNDYRQQKDSVDLSLETKSMLDTLVSIDGQLNELTFKEADISKLYTKSHPTYRALLEQRKTLEDQRDSINKKINLLPKTQQEIIRLTRDVESGQVVYMQLLNKQQELSINKASTIGNVRIIDYAVTQPSPIAPRKMVIISIAIILGAMLAVAFVFIKAILNRGIEKTEQLEELGLNVYATVPLSEWQRKIDHQLHIKGRKNIDQSSLLAIANPTDLSVESIRNLRTSLHFAMLEAKNKILMITGASPGIGKSFIVTNLAAVISQSAMKVLLIDADMRRGYIHEVFGLDAEDGLSDILSKSRSIENCVKKTNVEGLEVITHGQIPPNPSELLMTNNFSELMSWAASSIYDIVLIDSPPVLAVTDATIIGNHAGTSLLVARFGQNTPKEIELSVKRLSQNGINVKGAILNAVVRTASTEYSYGYYHYTYDSKK</sequence>
<dbReference type="Pfam" id="PF23607">
    <property type="entry name" value="WZC_N"/>
    <property type="match status" value="1"/>
</dbReference>
<feature type="domain" description="Polysaccharide chain length determinant N-terminal" evidence="16">
    <location>
        <begin position="16"/>
        <end position="107"/>
    </location>
</feature>
<keyword evidence="7" id="KW-0547">Nucleotide-binding</keyword>
<dbReference type="AlphaFoldDB" id="A0A4R1NI58"/>
<dbReference type="InterPro" id="IPR003856">
    <property type="entry name" value="LPS_length_determ_N"/>
</dbReference>
<keyword evidence="3" id="KW-1003">Cell membrane</keyword>
<dbReference type="FunFam" id="3.40.50.300:FF:000527">
    <property type="entry name" value="Tyrosine-protein kinase etk"/>
    <property type="match status" value="1"/>
</dbReference>
<evidence type="ECO:0000256" key="6">
    <source>
        <dbReference type="ARBA" id="ARBA00022692"/>
    </source>
</evidence>
<comment type="subcellular location">
    <subcellularLocation>
        <location evidence="1">Cell inner membrane</location>
        <topology evidence="1">Multi-pass membrane protein</topology>
    </subcellularLocation>
</comment>
<protein>
    <submittedName>
        <fullName evidence="19">Tyrosine-protein kinase Etk/Wzc</fullName>
    </submittedName>
</protein>
<evidence type="ECO:0000313" key="19">
    <source>
        <dbReference type="EMBL" id="TCL07332.1"/>
    </source>
</evidence>
<comment type="caution">
    <text evidence="19">The sequence shown here is derived from an EMBL/GenBank/DDBJ whole genome shotgun (WGS) entry which is preliminary data.</text>
</comment>
<dbReference type="Pfam" id="PF13614">
    <property type="entry name" value="AAA_31"/>
    <property type="match status" value="1"/>
</dbReference>
<keyword evidence="9" id="KW-0067">ATP-binding</keyword>
<keyword evidence="10 15" id="KW-1133">Transmembrane helix</keyword>
<evidence type="ECO:0000256" key="3">
    <source>
        <dbReference type="ARBA" id="ARBA00022475"/>
    </source>
</evidence>
<evidence type="ECO:0000256" key="13">
    <source>
        <dbReference type="ARBA" id="ARBA00053015"/>
    </source>
</evidence>
<evidence type="ECO:0000256" key="1">
    <source>
        <dbReference type="ARBA" id="ARBA00004429"/>
    </source>
</evidence>
<keyword evidence="14" id="KW-0175">Coiled coil</keyword>
<evidence type="ECO:0000256" key="11">
    <source>
        <dbReference type="ARBA" id="ARBA00023136"/>
    </source>
</evidence>
<evidence type="ECO:0000256" key="15">
    <source>
        <dbReference type="SAM" id="Phobius"/>
    </source>
</evidence>
<reference evidence="19 20" key="1">
    <citation type="submission" date="2019-02" db="EMBL/GenBank/DDBJ databases">
        <title>Investigation of anaerobic lignin degradation for improved lignocellulosic biofuels.</title>
        <authorList>
            <person name="Deangelis K."/>
        </authorList>
    </citation>
    <scope>NUCLEOTIDE SEQUENCE [LARGE SCALE GENOMIC DNA]</scope>
    <source>
        <strain evidence="19 20">159R</strain>
    </source>
</reference>
<keyword evidence="12" id="KW-0829">Tyrosine-protein kinase</keyword>
<dbReference type="PANTHER" id="PTHR32309:SF32">
    <property type="entry name" value="TYROSINE-PROTEIN KINASE ETK-RELATED"/>
    <property type="match status" value="1"/>
</dbReference>
<feature type="coiled-coil region" evidence="14">
    <location>
        <begin position="269"/>
        <end position="303"/>
    </location>
</feature>
<evidence type="ECO:0000256" key="12">
    <source>
        <dbReference type="ARBA" id="ARBA00023137"/>
    </source>
</evidence>
<keyword evidence="8 19" id="KW-0418">Kinase</keyword>
<evidence type="ECO:0000256" key="10">
    <source>
        <dbReference type="ARBA" id="ARBA00022989"/>
    </source>
</evidence>
<proteinExistence type="inferred from homology"/>
<keyword evidence="4" id="KW-0997">Cell inner membrane</keyword>
<evidence type="ECO:0000259" key="17">
    <source>
        <dbReference type="Pfam" id="PF13614"/>
    </source>
</evidence>
<dbReference type="GO" id="GO:0005886">
    <property type="term" value="C:plasma membrane"/>
    <property type="evidence" value="ECO:0007669"/>
    <property type="project" value="UniProtKB-SubCell"/>
</dbReference>
<dbReference type="GO" id="GO:0004713">
    <property type="term" value="F:protein tyrosine kinase activity"/>
    <property type="evidence" value="ECO:0007669"/>
    <property type="project" value="UniProtKB-KW"/>
</dbReference>
<evidence type="ECO:0000256" key="4">
    <source>
        <dbReference type="ARBA" id="ARBA00022519"/>
    </source>
</evidence>